<organism evidence="3 4">
    <name type="scientific">Candidatus Roizmanbacteria bacterium GW2011_GWA2_36_23</name>
    <dbReference type="NCBI Taxonomy" id="1618480"/>
    <lineage>
        <taxon>Bacteria</taxon>
        <taxon>Candidatus Roizmaniibacteriota</taxon>
    </lineage>
</organism>
<evidence type="ECO:0000313" key="3">
    <source>
        <dbReference type="EMBL" id="KKQ01580.1"/>
    </source>
</evidence>
<feature type="compositionally biased region" description="Basic and acidic residues" evidence="1">
    <location>
        <begin position="1"/>
        <end position="28"/>
    </location>
</feature>
<evidence type="ECO:0000256" key="1">
    <source>
        <dbReference type="SAM" id="MobiDB-lite"/>
    </source>
</evidence>
<dbReference type="EMBL" id="LBRS01000006">
    <property type="protein sequence ID" value="KKQ01580.1"/>
    <property type="molecule type" value="Genomic_DNA"/>
</dbReference>
<protein>
    <submittedName>
        <fullName evidence="3">Uncharacterized protein</fullName>
    </submittedName>
</protein>
<gene>
    <name evidence="3" type="ORF">US11_C0006G0022</name>
</gene>
<feature type="transmembrane region" description="Helical" evidence="2">
    <location>
        <begin position="1164"/>
        <end position="1181"/>
    </location>
</feature>
<evidence type="ECO:0000313" key="4">
    <source>
        <dbReference type="Proteomes" id="UP000034344"/>
    </source>
</evidence>
<reference evidence="3 4" key="1">
    <citation type="journal article" date="2015" name="Nature">
        <title>rRNA introns, odd ribosomes, and small enigmatic genomes across a large radiation of phyla.</title>
        <authorList>
            <person name="Brown C.T."/>
            <person name="Hug L.A."/>
            <person name="Thomas B.C."/>
            <person name="Sharon I."/>
            <person name="Castelle C.J."/>
            <person name="Singh A."/>
            <person name="Wilkins M.J."/>
            <person name="Williams K.H."/>
            <person name="Banfield J.F."/>
        </authorList>
    </citation>
    <scope>NUCLEOTIDE SEQUENCE [LARGE SCALE GENOMIC DNA]</scope>
</reference>
<accession>A0A0G0EKK4</accession>
<feature type="region of interest" description="Disordered" evidence="1">
    <location>
        <begin position="1"/>
        <end position="42"/>
    </location>
</feature>
<evidence type="ECO:0000256" key="2">
    <source>
        <dbReference type="SAM" id="Phobius"/>
    </source>
</evidence>
<keyword evidence="2" id="KW-0812">Transmembrane</keyword>
<dbReference type="Proteomes" id="UP000034344">
    <property type="component" value="Unassembled WGS sequence"/>
</dbReference>
<dbReference type="AlphaFoldDB" id="A0A0G0EKK4"/>
<keyword evidence="2" id="KW-1133">Transmembrane helix</keyword>
<name>A0A0G0EKK4_9BACT</name>
<sequence>MLDSQENRTTHQDSVEMARESAIREAQEAKTGTADEQQRKKQALVEKVKQELRDAEIPAREYNQAKAYRMQNMYAREGEKALRSVVRAATLAKEGIYVTSKVPAQKLLTDLADTGLTLSTASAIEANLKDYLLGDKDIVFSSNGGPKSQFENAFDILKQTDRLASTIVGEALVNRAQEFGASPESIKQKFEMRSEDEAADEMQQRMYAEDSFEGQWRSLYEKYLQPTDRELVKALFSPVEFIRYVEKKRDKLKAEHGDWDEKKLKRELTSSLEGEVGALFGSIYHRLDTEPPKEFFDKIQQEDYFSGIGRASLDLRQRIHTLGNQMVPYEQRAKQILGDDFSLVKKTTAEPTSETIKLDTGEYLRDEQGNKVLDEQGKPKHRIVEKPRYRLKPLKEEKEVSLSNFIEHLHIQIDNYIQFRQYVHDSRALFFHPPGKEGFYAQMGEFAERFGMVDFDSMMGLPDADIFLKAFHMYDKYLDEQFASQDWKHTPEMFTRKPEEMFTPMELEVLEQLKMLYTNEDISENRLKSALSMAVGASRGIFMNEPEKCAFADSALNADGTGKFNSYYTQDATPLMAFNPVMHFPYRFQMEGANLHPLYFMDFDKTKTGSVWDNWDHEKLWKNMQDFRDTFIAGRGKLEGKNLFIDFCNNIGKVGGPFQRKGWRTGSMFETYFQYTDENKSIIKVLDSWKEIENIGYEALHDFVNHNRMGDNFLKSAKTKAERTDFFKYLYEKYYGKDVSGLDDYLEAIRKQAKTTVINDIVKKNIWTNNINEEIELETSKIFMFRALSRVLAQRIPTKFIRIDRDRYQNDGNSRWKIIMKAMGYTSDSQFSEFDKVMKDFLLVESALRQEISTQMKDGLKAGKHNLRGIDGIDYKLNPDKIAKYLKDRNLSDDRINKVLELFRHLQDKYSDNDRFLDAFATEIKDGEFKYTFAIEETDLTFVPFEAGGPRLLPRAIKDIATTEQVLSQVMIQWPKMLHKVATDGKGDYSEIVGAIQKAKESISGIIGPDYAAEVAYRMAAMAISYFKKDSIAKPLFGMFGSGRINSLAGRIAGRSTGVMEWDAREIDRFIIALETADILKKEPYAWWVSKREKVPQYIKIPGLNISSRKITIPFLNKVINTPEINGLIKLPDIFNIRKPDMKWTSDNLRKDFGASGKHITLELINSVFPVLLAFLLYQYFKKALEDLMGGGKK</sequence>
<dbReference type="STRING" id="1618480.US11_C0006G0022"/>
<comment type="caution">
    <text evidence="3">The sequence shown here is derived from an EMBL/GenBank/DDBJ whole genome shotgun (WGS) entry which is preliminary data.</text>
</comment>
<dbReference type="PATRIC" id="fig|1618480.3.peg.462"/>
<proteinExistence type="predicted"/>
<keyword evidence="2" id="KW-0472">Membrane</keyword>